<accession>W4M469</accession>
<evidence type="ECO:0000259" key="2">
    <source>
        <dbReference type="Pfam" id="PF00248"/>
    </source>
</evidence>
<evidence type="ECO:0000313" key="4">
    <source>
        <dbReference type="Proteomes" id="UP000019140"/>
    </source>
</evidence>
<dbReference type="HOGENOM" id="CLU_023205_2_0_7"/>
<reference evidence="3 4" key="1">
    <citation type="journal article" date="2014" name="Nature">
        <title>An environmental bacterial taxon with a large and distinct metabolic repertoire.</title>
        <authorList>
            <person name="Wilson M.C."/>
            <person name="Mori T."/>
            <person name="Ruckert C."/>
            <person name="Uria A.R."/>
            <person name="Helf M.J."/>
            <person name="Takada K."/>
            <person name="Gernert C."/>
            <person name="Steffens U.A."/>
            <person name="Heycke N."/>
            <person name="Schmitt S."/>
            <person name="Rinke C."/>
            <person name="Helfrich E.J."/>
            <person name="Brachmann A.O."/>
            <person name="Gurgui C."/>
            <person name="Wakimoto T."/>
            <person name="Kracht M."/>
            <person name="Crusemann M."/>
            <person name="Hentschel U."/>
            <person name="Abe I."/>
            <person name="Matsunaga S."/>
            <person name="Kalinowski J."/>
            <person name="Takeyama H."/>
            <person name="Piel J."/>
        </authorList>
    </citation>
    <scope>NUCLEOTIDE SEQUENCE [LARGE SCALE GENOMIC DNA]</scope>
    <source>
        <strain evidence="4">TSY2</strain>
    </source>
</reference>
<name>W4M469_9BACT</name>
<proteinExistence type="predicted"/>
<feature type="domain" description="NADP-dependent oxidoreductase" evidence="2">
    <location>
        <begin position="16"/>
        <end position="247"/>
    </location>
</feature>
<keyword evidence="4" id="KW-1185">Reference proteome</keyword>
<dbReference type="GO" id="GO:0016491">
    <property type="term" value="F:oxidoreductase activity"/>
    <property type="evidence" value="ECO:0007669"/>
    <property type="project" value="UniProtKB-KW"/>
</dbReference>
<dbReference type="SUPFAM" id="SSF51430">
    <property type="entry name" value="NAD(P)-linked oxidoreductase"/>
    <property type="match status" value="1"/>
</dbReference>
<organism evidence="3 4">
    <name type="scientific">Candidatus Entotheonella gemina</name>
    <dbReference type="NCBI Taxonomy" id="1429439"/>
    <lineage>
        <taxon>Bacteria</taxon>
        <taxon>Pseudomonadati</taxon>
        <taxon>Nitrospinota/Tectimicrobiota group</taxon>
        <taxon>Candidatus Tectimicrobiota</taxon>
        <taxon>Candidatus Entotheonellia</taxon>
        <taxon>Candidatus Entotheonellales</taxon>
        <taxon>Candidatus Entotheonellaceae</taxon>
        <taxon>Candidatus Entotheonella</taxon>
    </lineage>
</organism>
<dbReference type="Gene3D" id="3.20.20.100">
    <property type="entry name" value="NADP-dependent oxidoreductase domain"/>
    <property type="match status" value="1"/>
</dbReference>
<dbReference type="Pfam" id="PF00248">
    <property type="entry name" value="Aldo_ket_red"/>
    <property type="match status" value="1"/>
</dbReference>
<evidence type="ECO:0000313" key="3">
    <source>
        <dbReference type="EMBL" id="ETX04968.1"/>
    </source>
</evidence>
<dbReference type="GO" id="GO:0005829">
    <property type="term" value="C:cytosol"/>
    <property type="evidence" value="ECO:0007669"/>
    <property type="project" value="TreeGrafter"/>
</dbReference>
<dbReference type="EMBL" id="AZHX01001076">
    <property type="protein sequence ID" value="ETX04968.1"/>
    <property type="molecule type" value="Genomic_DNA"/>
</dbReference>
<comment type="caution">
    <text evidence="3">The sequence shown here is derived from an EMBL/GenBank/DDBJ whole genome shotgun (WGS) entry which is preliminary data.</text>
</comment>
<evidence type="ECO:0000256" key="1">
    <source>
        <dbReference type="ARBA" id="ARBA00023002"/>
    </source>
</evidence>
<dbReference type="InterPro" id="IPR020471">
    <property type="entry name" value="AKR"/>
</dbReference>
<protein>
    <recommendedName>
        <fullName evidence="2">NADP-dependent oxidoreductase domain-containing protein</fullName>
    </recommendedName>
</protein>
<dbReference type="AlphaFoldDB" id="W4M469"/>
<dbReference type="Proteomes" id="UP000019140">
    <property type="component" value="Unassembled WGS sequence"/>
</dbReference>
<gene>
    <name evidence="3" type="ORF">ETSY2_25755</name>
</gene>
<sequence>MEYRQLGRAGVRVSVIGLGTNRFGAASLPQNEVNKVVDAAQDLGINFIDTSDTYTQQQSEETLGHALKGRWDRFVVATKFVLPVGDGPNDRGASRYHMMHAVEASLRRLQSDHIDLYYIHRWDPQTPIEETLRGLDDLVRQGKICYVGVSDFAAWQLAKANTMAELKGWSAVTAIQSEYYLLERYVEQEVLPYCQAHNVAFIPYYPLAGGFLTGKYRRGEPAPPGSRGASNARVQAYMTDAHYDAIESHRVGQRRGGGLNELGHSLVVGSPLSARFIQAHPARPRVR</sequence>
<dbReference type="PANTHER" id="PTHR43364:SF4">
    <property type="entry name" value="NAD(P)-LINKED OXIDOREDUCTASE SUPERFAMILY PROTEIN"/>
    <property type="match status" value="1"/>
</dbReference>
<dbReference type="InterPro" id="IPR050523">
    <property type="entry name" value="AKR_Detox_Biosynth"/>
</dbReference>
<keyword evidence="1" id="KW-0560">Oxidoreductase</keyword>
<dbReference type="PANTHER" id="PTHR43364">
    <property type="entry name" value="NADH-SPECIFIC METHYLGLYOXAL REDUCTASE-RELATED"/>
    <property type="match status" value="1"/>
</dbReference>
<dbReference type="PRINTS" id="PR00069">
    <property type="entry name" value="ALDKETRDTASE"/>
</dbReference>
<dbReference type="InterPro" id="IPR036812">
    <property type="entry name" value="NAD(P)_OxRdtase_dom_sf"/>
</dbReference>
<dbReference type="InterPro" id="IPR023210">
    <property type="entry name" value="NADP_OxRdtase_dom"/>
</dbReference>